<keyword evidence="1" id="KW-0732">Signal</keyword>
<feature type="signal peptide" evidence="1">
    <location>
        <begin position="1"/>
        <end position="28"/>
    </location>
</feature>
<comment type="caution">
    <text evidence="2">The sequence shown here is derived from an EMBL/GenBank/DDBJ whole genome shotgun (WGS) entry which is preliminary data.</text>
</comment>
<evidence type="ECO:0000313" key="2">
    <source>
        <dbReference type="EMBL" id="KAK6348030.1"/>
    </source>
</evidence>
<keyword evidence="3" id="KW-1185">Reference proteome</keyword>
<evidence type="ECO:0000256" key="1">
    <source>
        <dbReference type="SAM" id="SignalP"/>
    </source>
</evidence>
<dbReference type="EMBL" id="JAVHNR010000003">
    <property type="protein sequence ID" value="KAK6348030.1"/>
    <property type="molecule type" value="Genomic_DNA"/>
</dbReference>
<organism evidence="2 3">
    <name type="scientific">Orbilia javanica</name>
    <dbReference type="NCBI Taxonomy" id="47235"/>
    <lineage>
        <taxon>Eukaryota</taxon>
        <taxon>Fungi</taxon>
        <taxon>Dikarya</taxon>
        <taxon>Ascomycota</taxon>
        <taxon>Pezizomycotina</taxon>
        <taxon>Orbiliomycetes</taxon>
        <taxon>Orbiliales</taxon>
        <taxon>Orbiliaceae</taxon>
        <taxon>Orbilia</taxon>
    </lineage>
</organism>
<sequence length="294" mass="32646">MMKSHLQTCKLGQWLTILAFLSLPLVHGQVVTIPFQTFKDGLKYSSDSTISPLRTGISNLNTLVKSVYPIELPSGSNSPTSVSKTVSTKLWGLEHGIDQVNDELADSSYSEENQADFDALGNVVERIREKFMAYSTTTIQVPNGFYTTPDPHESQSVDIWTFINSLASQLVLNGGPDSPEASAGRLVSFFFSASLPDSGTITLDFDAFDIRLRTLLRLVNSLTDLIDAPSEDIQNFITMINDFNLSNAFELEIYLTAGYEEVQDMLKAYLNAVSVISWGADELYWELKGLWLDE</sequence>
<name>A0AAN8N8C5_9PEZI</name>
<proteinExistence type="predicted"/>
<accession>A0AAN8N8C5</accession>
<reference evidence="2 3" key="1">
    <citation type="submission" date="2019-10" db="EMBL/GenBank/DDBJ databases">
        <authorList>
            <person name="Palmer J.M."/>
        </authorList>
    </citation>
    <scope>NUCLEOTIDE SEQUENCE [LARGE SCALE GENOMIC DNA]</scope>
    <source>
        <strain evidence="2 3">TWF718</strain>
    </source>
</reference>
<dbReference type="AlphaFoldDB" id="A0AAN8N8C5"/>
<gene>
    <name evidence="2" type="ORF">TWF718_005851</name>
</gene>
<protein>
    <submittedName>
        <fullName evidence="2">Uncharacterized protein</fullName>
    </submittedName>
</protein>
<dbReference type="Proteomes" id="UP001313282">
    <property type="component" value="Unassembled WGS sequence"/>
</dbReference>
<evidence type="ECO:0000313" key="3">
    <source>
        <dbReference type="Proteomes" id="UP001313282"/>
    </source>
</evidence>
<feature type="chain" id="PRO_5042827750" evidence="1">
    <location>
        <begin position="29"/>
        <end position="294"/>
    </location>
</feature>